<dbReference type="Gene3D" id="3.50.50.60">
    <property type="entry name" value="FAD/NAD(P)-binding domain"/>
    <property type="match status" value="1"/>
</dbReference>
<feature type="compositionally biased region" description="Basic and acidic residues" evidence="6">
    <location>
        <begin position="585"/>
        <end position="605"/>
    </location>
</feature>
<feature type="region of interest" description="Disordered" evidence="6">
    <location>
        <begin position="572"/>
        <end position="618"/>
    </location>
</feature>
<organism evidence="7 8">
    <name type="scientific">Sanguibacter biliveldensis</name>
    <dbReference type="NCBI Taxonomy" id="3030830"/>
    <lineage>
        <taxon>Bacteria</taxon>
        <taxon>Bacillati</taxon>
        <taxon>Actinomycetota</taxon>
        <taxon>Actinomycetes</taxon>
        <taxon>Micrococcales</taxon>
        <taxon>Sanguibacteraceae</taxon>
        <taxon>Sanguibacter</taxon>
    </lineage>
</organism>
<evidence type="ECO:0000256" key="3">
    <source>
        <dbReference type="ARBA" id="ARBA00023002"/>
    </source>
</evidence>
<feature type="region of interest" description="Disordered" evidence="6">
    <location>
        <begin position="431"/>
        <end position="508"/>
    </location>
</feature>
<proteinExistence type="predicted"/>
<evidence type="ECO:0000313" key="8">
    <source>
        <dbReference type="Proteomes" id="UP001304340"/>
    </source>
</evidence>
<name>A0AAF0Z3I3_9MICO</name>
<dbReference type="SUPFAM" id="SSF51905">
    <property type="entry name" value="FAD/NAD(P)-binding domain"/>
    <property type="match status" value="1"/>
</dbReference>
<evidence type="ECO:0000256" key="5">
    <source>
        <dbReference type="ARBA" id="ARBA00023014"/>
    </source>
</evidence>
<dbReference type="EMBL" id="CP138359">
    <property type="protein sequence ID" value="WPF82167.1"/>
    <property type="molecule type" value="Genomic_DNA"/>
</dbReference>
<dbReference type="KEGG" id="sbil:SANBI_003506"/>
<dbReference type="PANTHER" id="PTHR43498:SF1">
    <property type="entry name" value="COB--COM HETERODISULFIDE REDUCTASE IRON-SULFUR SUBUNIT A"/>
    <property type="match status" value="1"/>
</dbReference>
<protein>
    <submittedName>
        <fullName evidence="7">FAD-dependent oxidoreductase</fullName>
    </submittedName>
</protein>
<evidence type="ECO:0000313" key="7">
    <source>
        <dbReference type="EMBL" id="WPF82167.1"/>
    </source>
</evidence>
<dbReference type="RefSeq" id="WP_319157342.1">
    <property type="nucleotide sequence ID" value="NZ_CP138359.1"/>
</dbReference>
<feature type="region of interest" description="Disordered" evidence="6">
    <location>
        <begin position="822"/>
        <end position="850"/>
    </location>
</feature>
<feature type="compositionally biased region" description="Gly residues" evidence="6">
    <location>
        <begin position="457"/>
        <end position="469"/>
    </location>
</feature>
<evidence type="ECO:0000256" key="6">
    <source>
        <dbReference type="SAM" id="MobiDB-lite"/>
    </source>
</evidence>
<accession>A0AAF0Z3I3</accession>
<dbReference type="InterPro" id="IPR039650">
    <property type="entry name" value="HdrA-like"/>
</dbReference>
<keyword evidence="8" id="KW-1185">Reference proteome</keyword>
<evidence type="ECO:0000256" key="1">
    <source>
        <dbReference type="ARBA" id="ARBA00022485"/>
    </source>
</evidence>
<feature type="compositionally biased region" description="Polar residues" evidence="6">
    <location>
        <begin position="446"/>
        <end position="455"/>
    </location>
</feature>
<dbReference type="GO" id="GO:0016491">
    <property type="term" value="F:oxidoreductase activity"/>
    <property type="evidence" value="ECO:0007669"/>
    <property type="project" value="UniProtKB-KW"/>
</dbReference>
<evidence type="ECO:0000256" key="2">
    <source>
        <dbReference type="ARBA" id="ARBA00022723"/>
    </source>
</evidence>
<keyword evidence="5" id="KW-0411">Iron-sulfur</keyword>
<dbReference type="GO" id="GO:0046872">
    <property type="term" value="F:metal ion binding"/>
    <property type="evidence" value="ECO:0007669"/>
    <property type="project" value="UniProtKB-KW"/>
</dbReference>
<dbReference type="Pfam" id="PF12831">
    <property type="entry name" value="FAD_oxidored"/>
    <property type="match status" value="1"/>
</dbReference>
<dbReference type="InterPro" id="IPR036188">
    <property type="entry name" value="FAD/NAD-bd_sf"/>
</dbReference>
<feature type="compositionally biased region" description="Low complexity" evidence="6">
    <location>
        <begin position="470"/>
        <end position="481"/>
    </location>
</feature>
<sequence>MLKQVVEADVVVVGGGLAGVCAAVAAARRGVDVVLINNRPVLGGNSSSEVRVWVCGATAHGNQRWARETGIIGEMYVENQFRNPEGNPVYWDDVVLDTVRREKNIRLFLNTDVRDVVASGPEDARRVETVTGWTMGSEILTTFRAPVFLDCTGDGLVGHLAGARYRLGKEARSEFDEEWAPDEPVEEFLGSTLLFYTKDLGFPVKYVAPESAKDIRDTPIPTSRVIRSGDSGAHYWWVEWGGELDTVHDNETIRDELRSVILGIWDYIKNSGEFDADTLTLEWVGNVPGKREYRRFVGDYTLTQNDIVEQTTFPDTVAFGGWSIDLHPAAGMYHEGSGAVQRFSDGVFEIPYRCLYPASTSNLLVAGRNISATHIAFGASRVMATCAALGQAAGTAAALCVEHAVTPRELGTHHLAELRRALLRDDAPIIGAVNDDPDDHARSARVTASSTLSSIGTGPGRSFGGGLPGGAADPAPDQAEGSGSGADHRTGPGANQLAVSRPGAAPAPRTDLVAENRATPHPLVDDLGIVLPVHPRLDSIDLLVSRAALEPAGGGDAVGGAHAVAGADPVDSAVTRDGTASPDDTASRDHAASRDDAASRDRAASLDDPASADRTAPSPLVVEVWSTGKPQNVVPSRLEVTTSVEILPGEARWVRAQLDYQPDSPETAIVVLRADPSITVHLTEPLPPGVLTLVHGAASDDQNVEVSQSELLVQWPTRPLRGRSVCFVAHPESEALAPERATSGGNRPYGGPSMWASVPMSPGTPEWLRLDWDEPVEVSELVLVLDDDVDLELNTLHHHRSPHETIPELVRDYRVEVLTADAPGGQADDRDEAQVPAVAPSGAPATEPSADLADETWTVIADESDNRWRRRVHRLQAPTRLRAARVVVTATNGTPQARVVALRAQA</sequence>
<dbReference type="GO" id="GO:0051539">
    <property type="term" value="F:4 iron, 4 sulfur cluster binding"/>
    <property type="evidence" value="ECO:0007669"/>
    <property type="project" value="UniProtKB-KW"/>
</dbReference>
<keyword evidence="1" id="KW-0004">4Fe-4S</keyword>
<dbReference type="AlphaFoldDB" id="A0AAF0Z3I3"/>
<gene>
    <name evidence="7" type="ORF">SANBI_003506</name>
</gene>
<keyword evidence="4" id="KW-0408">Iron</keyword>
<keyword evidence="2" id="KW-0479">Metal-binding</keyword>
<dbReference type="Proteomes" id="UP001304340">
    <property type="component" value="Chromosome"/>
</dbReference>
<dbReference type="PANTHER" id="PTHR43498">
    <property type="entry name" value="FERREDOXIN:COB-COM HETERODISULFIDE REDUCTASE SUBUNIT A"/>
    <property type="match status" value="1"/>
</dbReference>
<keyword evidence="3" id="KW-0560">Oxidoreductase</keyword>
<evidence type="ECO:0000256" key="4">
    <source>
        <dbReference type="ARBA" id="ARBA00023004"/>
    </source>
</evidence>
<reference evidence="8" key="1">
    <citation type="submission" date="2023-11" db="EMBL/GenBank/DDBJ databases">
        <authorList>
            <person name="Helweg L.P."/>
            <person name="Kiel A."/>
            <person name="Hitz F."/>
            <person name="Ruckert-Reed C."/>
            <person name="Busche T."/>
            <person name="Kaltschmidt B."/>
            <person name="Kaltschmidt C."/>
        </authorList>
    </citation>
    <scope>NUCLEOTIDE SEQUENCE [LARGE SCALE GENOMIC DNA]</scope>
    <source>
        <strain evidence="8">4.1</strain>
    </source>
</reference>